<feature type="region of interest" description="Disordered" evidence="4">
    <location>
        <begin position="147"/>
        <end position="166"/>
    </location>
</feature>
<dbReference type="SMART" id="SM00072">
    <property type="entry name" value="GuKc"/>
    <property type="match status" value="1"/>
</dbReference>
<dbReference type="InterPro" id="IPR027417">
    <property type="entry name" value="P-loop_NTPase"/>
</dbReference>
<evidence type="ECO:0000259" key="6">
    <source>
        <dbReference type="PROSITE" id="PS50052"/>
    </source>
</evidence>
<dbReference type="Gene3D" id="3.40.50.300">
    <property type="entry name" value="P-loop containing nucleotide triphosphate hydrolases"/>
    <property type="match status" value="1"/>
</dbReference>
<feature type="region of interest" description="Disordered" evidence="4">
    <location>
        <begin position="1"/>
        <end position="20"/>
    </location>
</feature>
<evidence type="ECO:0000259" key="5">
    <source>
        <dbReference type="PROSITE" id="PS50002"/>
    </source>
</evidence>
<feature type="domain" description="Guanylate kinase-like" evidence="6">
    <location>
        <begin position="322"/>
        <end position="496"/>
    </location>
</feature>
<reference evidence="7 8" key="1">
    <citation type="journal article" date="2019" name="PLoS Pathog.">
        <title>Genome sequence of the bovine parasite Schistosoma bovis Tanzania.</title>
        <authorList>
            <person name="Oey H."/>
            <person name="Zakrzewski M."/>
            <person name="Gobert G."/>
            <person name="Gravermann K."/>
            <person name="Stoye J."/>
            <person name="Jones M."/>
            <person name="Mcmanus D."/>
            <person name="Krause L."/>
        </authorList>
    </citation>
    <scope>NUCLEOTIDE SEQUENCE [LARGE SCALE GENOMIC DNA]</scope>
    <source>
        <strain evidence="7 8">TAN1997</strain>
    </source>
</reference>
<dbReference type="InterPro" id="IPR036028">
    <property type="entry name" value="SH3-like_dom_sf"/>
</dbReference>
<evidence type="ECO:0000256" key="2">
    <source>
        <dbReference type="ARBA" id="ARBA00022443"/>
    </source>
</evidence>
<dbReference type="InterPro" id="IPR001452">
    <property type="entry name" value="SH3_domain"/>
</dbReference>
<proteinExistence type="inferred from homology"/>
<dbReference type="InterPro" id="IPR050716">
    <property type="entry name" value="MAGUK"/>
</dbReference>
<accession>A0A430QG14</accession>
<keyword evidence="8" id="KW-1185">Reference proteome</keyword>
<dbReference type="InterPro" id="IPR008145">
    <property type="entry name" value="GK/Ca_channel_bsu"/>
</dbReference>
<gene>
    <name evidence="7" type="ORF">DC041_0007700</name>
</gene>
<dbReference type="InterPro" id="IPR008144">
    <property type="entry name" value="Guanylate_kin-like_dom"/>
</dbReference>
<dbReference type="Pfam" id="PF00018">
    <property type="entry name" value="SH3_1"/>
    <property type="match status" value="1"/>
</dbReference>
<dbReference type="STRING" id="6184.A0A430QG14"/>
<name>A0A430QG14_SCHBO</name>
<dbReference type="EMBL" id="QMKO01001778">
    <property type="protein sequence ID" value="RTG86630.1"/>
    <property type="molecule type" value="Genomic_DNA"/>
</dbReference>
<dbReference type="FunFam" id="3.30.63.10:FF:000002">
    <property type="entry name" value="Guanylate kinase 1"/>
    <property type="match status" value="1"/>
</dbReference>
<comment type="similarity">
    <text evidence="1">Belongs to the MAGUK family.</text>
</comment>
<comment type="caution">
    <text evidence="7">The sequence shown here is derived from an EMBL/GenBank/DDBJ whole genome shotgun (WGS) entry which is preliminary data.</text>
</comment>
<organism evidence="7 8">
    <name type="scientific">Schistosoma bovis</name>
    <name type="common">Blood fluke</name>
    <dbReference type="NCBI Taxonomy" id="6184"/>
    <lineage>
        <taxon>Eukaryota</taxon>
        <taxon>Metazoa</taxon>
        <taxon>Spiralia</taxon>
        <taxon>Lophotrochozoa</taxon>
        <taxon>Platyhelminthes</taxon>
        <taxon>Trematoda</taxon>
        <taxon>Digenea</taxon>
        <taxon>Strigeidida</taxon>
        <taxon>Schistosomatoidea</taxon>
        <taxon>Schistosomatidae</taxon>
        <taxon>Schistosoma</taxon>
    </lineage>
</organism>
<evidence type="ECO:0000313" key="8">
    <source>
        <dbReference type="Proteomes" id="UP000290809"/>
    </source>
</evidence>
<dbReference type="SUPFAM" id="SSF50044">
    <property type="entry name" value="SH3-domain"/>
    <property type="match status" value="1"/>
</dbReference>
<dbReference type="PROSITE" id="PS50052">
    <property type="entry name" value="GUANYLATE_KINASE_2"/>
    <property type="match status" value="1"/>
</dbReference>
<dbReference type="Gene3D" id="2.30.30.40">
    <property type="entry name" value="SH3 Domains"/>
    <property type="match status" value="1"/>
</dbReference>
<dbReference type="PANTHER" id="PTHR23122">
    <property type="entry name" value="MEMBRANE-ASSOCIATED GUANYLATE KINASE MAGUK"/>
    <property type="match status" value="1"/>
</dbReference>
<evidence type="ECO:0000256" key="4">
    <source>
        <dbReference type="SAM" id="MobiDB-lite"/>
    </source>
</evidence>
<dbReference type="AlphaFoldDB" id="A0A430QG14"/>
<feature type="compositionally biased region" description="Polar residues" evidence="4">
    <location>
        <begin position="1"/>
        <end position="11"/>
    </location>
</feature>
<protein>
    <submittedName>
        <fullName evidence="7">Disks large protein 1</fullName>
    </submittedName>
</protein>
<evidence type="ECO:0000313" key="7">
    <source>
        <dbReference type="EMBL" id="RTG86630.1"/>
    </source>
</evidence>
<keyword evidence="2 3" id="KW-0728">SH3 domain</keyword>
<feature type="domain" description="SH3" evidence="5">
    <location>
        <begin position="83"/>
        <end position="151"/>
    </location>
</feature>
<evidence type="ECO:0000256" key="1">
    <source>
        <dbReference type="ARBA" id="ARBA00007014"/>
    </source>
</evidence>
<dbReference type="Proteomes" id="UP000290809">
    <property type="component" value="Unassembled WGS sequence"/>
</dbReference>
<dbReference type="Pfam" id="PF00625">
    <property type="entry name" value="Guanylate_kin"/>
    <property type="match status" value="1"/>
</dbReference>
<sequence length="569" mass="63501">MNVFHSPNSAHNSKHILPTTSDVPLNGTDTFISDNSQTIMTRLNNSTDSHTNSSSSVPFCNSPTELFINVSSSCPPRLTTTTKKTMYVRALFDYDPNMDTGLPGRGLPFQHGDILHVVNASDREWWQAKRISLVSDFENAAHVNSVHSTTDNTNNNTINSNTQTSTLLSSTTGLGIVPSCQRIERRQRTRLKRVNFVGKVTVIGSTSYPHTTSINNTKDSNTSSCVSNSGIMNQSPWDIGNNDFTTNNNNNCATTTTYNNNMSVDAGISSNSSETLRNNSLDMNIRNNTPMDMPIVSNSTGTDRHPIIRSYDLVVPVTISMARPLIFFGPLKDRIIDELLLHDSQFTTCVLHTNRPQRSNERNGVDYYFVPSKSIMEEDIKQGKYIEVNRFQDHYYGTSLESVRSILQSGRICILDVGLDAAKYLEEVGLFPITILLKPKSVIHLRSLQRRLTEDQAKRSMEQIHNIEDENWRFLSAIITYENFDNVLLSVKNYVQLHSGPVIWVPSALSTLPGVQCLTSTPKINYHSIVSDPINHPQHNNINANTTTNDNNNISALQSLSIQSVNSTQ</sequence>
<evidence type="ECO:0000256" key="3">
    <source>
        <dbReference type="PROSITE-ProRule" id="PRU00192"/>
    </source>
</evidence>
<dbReference type="SUPFAM" id="SSF52540">
    <property type="entry name" value="P-loop containing nucleoside triphosphate hydrolases"/>
    <property type="match status" value="1"/>
</dbReference>
<dbReference type="PROSITE" id="PS50002">
    <property type="entry name" value="SH3"/>
    <property type="match status" value="1"/>
</dbReference>